<evidence type="ECO:0000313" key="2">
    <source>
        <dbReference type="Proteomes" id="UP001187192"/>
    </source>
</evidence>
<protein>
    <recommendedName>
        <fullName evidence="3">DUF1985 domain-containing protein</fullName>
    </recommendedName>
</protein>
<keyword evidence="2" id="KW-1185">Reference proteome</keyword>
<dbReference type="Proteomes" id="UP001187192">
    <property type="component" value="Unassembled WGS sequence"/>
</dbReference>
<dbReference type="AlphaFoldDB" id="A0AA87ZLT6"/>
<name>A0AA87ZLT6_FICCA</name>
<gene>
    <name evidence="1" type="ORF">TIFTF001_042420</name>
</gene>
<proteinExistence type="predicted"/>
<reference evidence="1" key="1">
    <citation type="submission" date="2023-07" db="EMBL/GenBank/DDBJ databases">
        <title>draft genome sequence of fig (Ficus carica).</title>
        <authorList>
            <person name="Takahashi T."/>
            <person name="Nishimura K."/>
        </authorList>
    </citation>
    <scope>NUCLEOTIDE SEQUENCE</scope>
</reference>
<sequence>MFFLVSCFFLGSKSKGKRSSTDLLKVIDSGPFEEFAWGKLAFDFLLAEMKRAANTQYNRDFKISGVTSLALRSEKDQGFETYKLGGMAYAL</sequence>
<organism evidence="1 2">
    <name type="scientific">Ficus carica</name>
    <name type="common">Common fig</name>
    <dbReference type="NCBI Taxonomy" id="3494"/>
    <lineage>
        <taxon>Eukaryota</taxon>
        <taxon>Viridiplantae</taxon>
        <taxon>Streptophyta</taxon>
        <taxon>Embryophyta</taxon>
        <taxon>Tracheophyta</taxon>
        <taxon>Spermatophyta</taxon>
        <taxon>Magnoliopsida</taxon>
        <taxon>eudicotyledons</taxon>
        <taxon>Gunneridae</taxon>
        <taxon>Pentapetalae</taxon>
        <taxon>rosids</taxon>
        <taxon>fabids</taxon>
        <taxon>Rosales</taxon>
        <taxon>Moraceae</taxon>
        <taxon>Ficeae</taxon>
        <taxon>Ficus</taxon>
    </lineage>
</organism>
<comment type="caution">
    <text evidence="1">The sequence shown here is derived from an EMBL/GenBank/DDBJ whole genome shotgun (WGS) entry which is preliminary data.</text>
</comment>
<accession>A0AA87ZLT6</accession>
<evidence type="ECO:0008006" key="3">
    <source>
        <dbReference type="Google" id="ProtNLM"/>
    </source>
</evidence>
<dbReference type="EMBL" id="BTGU01002295">
    <property type="protein sequence ID" value="GMN36347.1"/>
    <property type="molecule type" value="Genomic_DNA"/>
</dbReference>
<evidence type="ECO:0000313" key="1">
    <source>
        <dbReference type="EMBL" id="GMN36347.1"/>
    </source>
</evidence>